<sequence>MHLNTTIAHVSYVTLHEPCLIMRSNPLSFFLFVLLFRCSYAFSCSLRLYCAFLLRALSVYIVPFFFMISSSRFLLRHLFTCATIGLTFQETI</sequence>
<accession>A0A6G1JT38</accession>
<keyword evidence="3" id="KW-1185">Reference proteome</keyword>
<dbReference type="AlphaFoldDB" id="A0A6G1JT38"/>
<dbReference type="EMBL" id="MU005787">
    <property type="protein sequence ID" value="KAF2703381.1"/>
    <property type="molecule type" value="Genomic_DNA"/>
</dbReference>
<reference evidence="2" key="1">
    <citation type="journal article" date="2020" name="Stud. Mycol.">
        <title>101 Dothideomycetes genomes: a test case for predicting lifestyles and emergence of pathogens.</title>
        <authorList>
            <person name="Haridas S."/>
            <person name="Albert R."/>
            <person name="Binder M."/>
            <person name="Bloem J."/>
            <person name="Labutti K."/>
            <person name="Salamov A."/>
            <person name="Andreopoulos B."/>
            <person name="Baker S."/>
            <person name="Barry K."/>
            <person name="Bills G."/>
            <person name="Bluhm B."/>
            <person name="Cannon C."/>
            <person name="Castanera R."/>
            <person name="Culley D."/>
            <person name="Daum C."/>
            <person name="Ezra D."/>
            <person name="Gonzalez J."/>
            <person name="Henrissat B."/>
            <person name="Kuo A."/>
            <person name="Liang C."/>
            <person name="Lipzen A."/>
            <person name="Lutzoni F."/>
            <person name="Magnuson J."/>
            <person name="Mondo S."/>
            <person name="Nolan M."/>
            <person name="Ohm R."/>
            <person name="Pangilinan J."/>
            <person name="Park H.-J."/>
            <person name="Ramirez L."/>
            <person name="Alfaro M."/>
            <person name="Sun H."/>
            <person name="Tritt A."/>
            <person name="Yoshinaga Y."/>
            <person name="Zwiers L.-H."/>
            <person name="Turgeon B."/>
            <person name="Goodwin S."/>
            <person name="Spatafora J."/>
            <person name="Crous P."/>
            <person name="Grigoriev I."/>
        </authorList>
    </citation>
    <scope>NUCLEOTIDE SEQUENCE</scope>
    <source>
        <strain evidence="2">CBS 279.74</strain>
    </source>
</reference>
<evidence type="ECO:0000313" key="2">
    <source>
        <dbReference type="EMBL" id="KAF2703381.1"/>
    </source>
</evidence>
<protein>
    <submittedName>
        <fullName evidence="2">Uncharacterized protein</fullName>
    </submittedName>
</protein>
<dbReference type="Proteomes" id="UP000799428">
    <property type="component" value="Unassembled WGS sequence"/>
</dbReference>
<keyword evidence="1" id="KW-1133">Transmembrane helix</keyword>
<gene>
    <name evidence="2" type="ORF">K504DRAFT_177009</name>
</gene>
<feature type="transmembrane region" description="Helical" evidence="1">
    <location>
        <begin position="20"/>
        <end position="36"/>
    </location>
</feature>
<organism evidence="2 3">
    <name type="scientific">Pleomassaria siparia CBS 279.74</name>
    <dbReference type="NCBI Taxonomy" id="1314801"/>
    <lineage>
        <taxon>Eukaryota</taxon>
        <taxon>Fungi</taxon>
        <taxon>Dikarya</taxon>
        <taxon>Ascomycota</taxon>
        <taxon>Pezizomycotina</taxon>
        <taxon>Dothideomycetes</taxon>
        <taxon>Pleosporomycetidae</taxon>
        <taxon>Pleosporales</taxon>
        <taxon>Pleomassariaceae</taxon>
        <taxon>Pleomassaria</taxon>
    </lineage>
</organism>
<keyword evidence="1" id="KW-0472">Membrane</keyword>
<name>A0A6G1JT38_9PLEO</name>
<evidence type="ECO:0000256" key="1">
    <source>
        <dbReference type="SAM" id="Phobius"/>
    </source>
</evidence>
<proteinExistence type="predicted"/>
<feature type="transmembrane region" description="Helical" evidence="1">
    <location>
        <begin position="48"/>
        <end position="68"/>
    </location>
</feature>
<keyword evidence="1" id="KW-0812">Transmembrane</keyword>
<evidence type="ECO:0000313" key="3">
    <source>
        <dbReference type="Proteomes" id="UP000799428"/>
    </source>
</evidence>